<evidence type="ECO:0000256" key="1">
    <source>
        <dbReference type="SAM" id="MobiDB-lite"/>
    </source>
</evidence>
<feature type="compositionally biased region" description="Low complexity" evidence="1">
    <location>
        <begin position="1735"/>
        <end position="1750"/>
    </location>
</feature>
<feature type="compositionally biased region" description="Low complexity" evidence="1">
    <location>
        <begin position="1431"/>
        <end position="1445"/>
    </location>
</feature>
<feature type="region of interest" description="Disordered" evidence="1">
    <location>
        <begin position="1385"/>
        <end position="1581"/>
    </location>
</feature>
<reference evidence="3" key="1">
    <citation type="journal article" date="2013" name="Genome Announc.">
        <title>Genome sequence of the basidiomycetous yeast Pseudozyma antarctica T-34, a producer of the glycolipid biosurfactants mannosylerythritol lipids.</title>
        <authorList>
            <person name="Morita T."/>
            <person name="Koike H."/>
            <person name="Koyama Y."/>
            <person name="Hagiwara H."/>
            <person name="Ito E."/>
            <person name="Fukuoka T."/>
            <person name="Imura T."/>
            <person name="Machida M."/>
            <person name="Kitamoto D."/>
        </authorList>
    </citation>
    <scope>NUCLEOTIDE SEQUENCE [LARGE SCALE GENOMIC DNA]</scope>
    <source>
        <strain evidence="3">T-34</strain>
    </source>
</reference>
<feature type="compositionally biased region" description="Basic and acidic residues" evidence="1">
    <location>
        <begin position="1081"/>
        <end position="1092"/>
    </location>
</feature>
<feature type="compositionally biased region" description="Basic and acidic residues" evidence="1">
    <location>
        <begin position="1033"/>
        <end position="1043"/>
    </location>
</feature>
<feature type="compositionally biased region" description="Polar residues" evidence="1">
    <location>
        <begin position="1150"/>
        <end position="1175"/>
    </location>
</feature>
<dbReference type="OrthoDB" id="9332038at2759"/>
<feature type="compositionally biased region" description="Low complexity" evidence="1">
    <location>
        <begin position="373"/>
        <end position="389"/>
    </location>
</feature>
<feature type="region of interest" description="Disordered" evidence="1">
    <location>
        <begin position="601"/>
        <end position="673"/>
    </location>
</feature>
<feature type="region of interest" description="Disordered" evidence="1">
    <location>
        <begin position="1831"/>
        <end position="1856"/>
    </location>
</feature>
<feature type="compositionally biased region" description="Polar residues" evidence="1">
    <location>
        <begin position="1118"/>
        <end position="1134"/>
    </location>
</feature>
<dbReference type="Proteomes" id="UP000011976">
    <property type="component" value="Unassembled WGS sequence"/>
</dbReference>
<feature type="compositionally biased region" description="Polar residues" evidence="1">
    <location>
        <begin position="601"/>
        <end position="610"/>
    </location>
</feature>
<feature type="compositionally biased region" description="Polar residues" evidence="1">
    <location>
        <begin position="1044"/>
        <end position="1054"/>
    </location>
</feature>
<feature type="compositionally biased region" description="Low complexity" evidence="1">
    <location>
        <begin position="54"/>
        <end position="71"/>
    </location>
</feature>
<accession>M9MJ82</accession>
<feature type="compositionally biased region" description="Low complexity" evidence="1">
    <location>
        <begin position="453"/>
        <end position="471"/>
    </location>
</feature>
<feature type="compositionally biased region" description="Polar residues" evidence="1">
    <location>
        <begin position="168"/>
        <end position="201"/>
    </location>
</feature>
<feature type="compositionally biased region" description="Low complexity" evidence="1">
    <location>
        <begin position="243"/>
        <end position="257"/>
    </location>
</feature>
<organism evidence="2 3">
    <name type="scientific">Pseudozyma antarctica (strain T-34)</name>
    <name type="common">Yeast</name>
    <name type="synonym">Candida antarctica</name>
    <dbReference type="NCBI Taxonomy" id="1151754"/>
    <lineage>
        <taxon>Eukaryota</taxon>
        <taxon>Fungi</taxon>
        <taxon>Dikarya</taxon>
        <taxon>Basidiomycota</taxon>
        <taxon>Ustilaginomycotina</taxon>
        <taxon>Ustilaginomycetes</taxon>
        <taxon>Ustilaginales</taxon>
        <taxon>Ustilaginaceae</taxon>
        <taxon>Moesziomyces</taxon>
    </lineage>
</organism>
<feature type="compositionally biased region" description="Low complexity" evidence="1">
    <location>
        <begin position="1564"/>
        <end position="1578"/>
    </location>
</feature>
<feature type="compositionally biased region" description="Low complexity" evidence="1">
    <location>
        <begin position="651"/>
        <end position="662"/>
    </location>
</feature>
<feature type="compositionally biased region" description="Polar residues" evidence="1">
    <location>
        <begin position="1463"/>
        <end position="1473"/>
    </location>
</feature>
<protein>
    <submittedName>
        <fullName evidence="2">Uncharacterized protein</fullName>
    </submittedName>
</protein>
<dbReference type="EMBL" id="DF196793">
    <property type="protein sequence ID" value="GAC77652.1"/>
    <property type="molecule type" value="Genomic_DNA"/>
</dbReference>
<feature type="region of interest" description="Disordered" evidence="1">
    <location>
        <begin position="771"/>
        <end position="792"/>
    </location>
</feature>
<feature type="region of interest" description="Disordered" evidence="1">
    <location>
        <begin position="554"/>
        <end position="573"/>
    </location>
</feature>
<feature type="compositionally biased region" description="Basic and acidic residues" evidence="1">
    <location>
        <begin position="1512"/>
        <end position="1523"/>
    </location>
</feature>
<dbReference type="STRING" id="1151754.M9MJ82"/>
<feature type="region of interest" description="Disordered" evidence="1">
    <location>
        <begin position="373"/>
        <end position="525"/>
    </location>
</feature>
<feature type="region of interest" description="Disordered" evidence="1">
    <location>
        <begin position="145"/>
        <end position="347"/>
    </location>
</feature>
<feature type="compositionally biased region" description="Low complexity" evidence="1">
    <location>
        <begin position="1766"/>
        <end position="1799"/>
    </location>
</feature>
<proteinExistence type="predicted"/>
<feature type="compositionally biased region" description="Basic and acidic residues" evidence="1">
    <location>
        <begin position="1"/>
        <end position="18"/>
    </location>
</feature>
<evidence type="ECO:0000313" key="2">
    <source>
        <dbReference type="EMBL" id="GAC77652.1"/>
    </source>
</evidence>
<feature type="region of interest" description="Disordered" evidence="1">
    <location>
        <begin position="49"/>
        <end position="108"/>
    </location>
</feature>
<feature type="compositionally biased region" description="Polar residues" evidence="1">
    <location>
        <begin position="396"/>
        <end position="412"/>
    </location>
</feature>
<feature type="compositionally biased region" description="Basic and acidic residues" evidence="1">
    <location>
        <begin position="1207"/>
        <end position="1224"/>
    </location>
</feature>
<feature type="compositionally biased region" description="Low complexity" evidence="1">
    <location>
        <begin position="321"/>
        <end position="337"/>
    </location>
</feature>
<feature type="region of interest" description="Disordered" evidence="1">
    <location>
        <begin position="1726"/>
        <end position="1799"/>
    </location>
</feature>
<feature type="compositionally biased region" description="Polar residues" evidence="1">
    <location>
        <begin position="1396"/>
        <end position="1429"/>
    </location>
</feature>
<feature type="region of interest" description="Disordered" evidence="1">
    <location>
        <begin position="1021"/>
        <end position="1240"/>
    </location>
</feature>
<feature type="compositionally biased region" description="Polar residues" evidence="1">
    <location>
        <begin position="632"/>
        <end position="643"/>
    </location>
</feature>
<feature type="compositionally biased region" description="Basic and acidic residues" evidence="1">
    <location>
        <begin position="899"/>
        <end position="909"/>
    </location>
</feature>
<sequence length="1856" mass="191645">MHVDCMKQRERAGSEKKLRPTPAPLRPKRPEKCEFKHARTRFALFFWPGINSQRSPPSAARQLSSSAAQQPHARLNTRRAAKSIQEQPSRPPPPPPSPPLSFTPFTDTHAPVALSLPLPSQASIAHVSPTSLTVDAAAAAAAAAMTDQLRSNTEQQQQQQQQQRRTRLSSMYESGASNSGQLPQPPTRSRLNSTTGAVTSQSTSNTARARTMSSASRSSNLGQPEYTGDRAYATLGSRNQQPLSTLSSSSSSSRRTSWTPHKLSQAATPSLADFDPTTTATPSSSASRPATGSRIPSFGRSTSSHPRLGDSLLGQRKTSDSNSRSHAALASSASSSSLTFPARSDSLNRSTRLTSTAASAASSASISSLASISRSTSGSMGPPSSTSHSALLNHPRNPSHSSYSNNRTQPRISPSLPDFGSSFGSALFDDPSNELPTTAELDESDTDTRTPLATSAPFAPAPPSSSSSTTTRPHNLHLGLRESPSLSSRFSNFSSAIATPEASDDPSKMLGRIPSGASLPSRSARSDHAAAGLGIGLPDIASENRSRHAAAVALHTPDKLGDQPRTPSGTPRVYDRAGQIGIGELATPRWNFPSTALPVWKSNNNATPLSASKHIQRRNVSSAMTDDGTAPESISTSVPNSHDSALLRQADSQTSTDSQPTSHRAEAAARHSRSISYSSITSLHRTALRDPNELLSTLPISPSVPGRHMALAGSASLHSLARAYPDNKQSDFIAQLDNVAATIAAPPDSPSFSISARTESDYSILHTDTADVSATPSNASASRPDAAIPAQERSPAIGDLSWAAGETGPFGSDAAALGIDAALASKSMTFGDANFANDIGDDEWRQSFDLNAAITDLLNDHDELHRRRQLRERAASDASELGASAPTKTSTRHRSGSLRHPDESLDRARLPSASSYAPATPTSSADGQRSAAAAAATTTTTTTARRERLASSGAASSANTSASAAGPGTPRLSRNSASLRAKRASSASIGQSLLRGSIPFGHADEFESRLHSREDAAADALRKLDGLGTTPRASRDGKSDTKSPRTSRVPSRPNSAGRSSRTSSPASRSRRSSNYDSSSRSIDRSRVSDDSSARNSLRASKLGTRMRTADDAAGNGASAVNPSPLNDSARSSIYSSPRLRRSQLPPLPQNDITGGSRRTSAVNSSSISKDLSASGSPLVGNPAIARTASRSKRMSGNSDASGLASDSGRHDVAAGAHDEADTSRHAAIPPVPPLPKVWEGSRSTSLASDMFRAGSAKSPSITASHSFVSTTSGGDNSEKVLTPKSPLSPRIQELAEVAALAVRQPSLGRLSDAASRGSSAQDVAMQCTIVEPVEEMIASPVAEVRSDDTASDALSASASLAAPTSSLPSKSGSLRRASAASLGRLIRQKDKDVEQPLSSADSQTLTASTESSGTSPKTRRTPSFFQRTPKSSDPPQSADSASQDSGRLSRKSIMGIAGGLLSRSGSRRITQPSAAAANKTHLQSEPTESRSSAGEQVSPARRRGASASTAADAEKSVADEPRSAAKPSEPQPRLHASTISHTPSRTARTIGTPGVAASSPSVGSRTASPSKSASLSSRIPRVATMKAIPRASVSGASTSTDGSGSVIRAAAAASSSIPTSKSHHPSLAASLGMVAAQPLDDDDEAKSVSGSDTTVGTAKHSQTSSKLAPSPGVAHVSSSLVPILNAYAAAKTPAELEGVLRRARIAAYSSNLTPNDREVLNGLAARHDRRKAESKASASLAPAAASNGKAEISAASGADKASIRPAKSSASGHAGSGSEAKNAVAAQSQPSVAAARASVSIEAAEPAGGAAAIKDVGSVSVPVRRTRASLSTAARSTAAGSALAATHNTPLRVPKA</sequence>
<feature type="compositionally biased region" description="Polar residues" evidence="1">
    <location>
        <begin position="1537"/>
        <end position="1549"/>
    </location>
</feature>
<feature type="compositionally biased region" description="Low complexity" evidence="1">
    <location>
        <begin position="950"/>
        <end position="988"/>
    </location>
</feature>
<feature type="compositionally biased region" description="Polar residues" evidence="1">
    <location>
        <begin position="1648"/>
        <end position="1667"/>
    </location>
</feature>
<feature type="compositionally biased region" description="Low complexity" evidence="1">
    <location>
        <begin position="202"/>
        <end position="220"/>
    </location>
</feature>
<feature type="compositionally biased region" description="Polar residues" evidence="1">
    <location>
        <begin position="771"/>
        <end position="781"/>
    </location>
</feature>
<feature type="compositionally biased region" description="Polar residues" evidence="1">
    <location>
        <begin position="1480"/>
        <end position="1495"/>
    </location>
</feature>
<name>M9MJ82_PSEA3</name>
<feature type="compositionally biased region" description="Low complexity" evidence="1">
    <location>
        <begin position="276"/>
        <end position="294"/>
    </location>
</feature>
<feature type="compositionally biased region" description="Low complexity" evidence="1">
    <location>
        <begin position="1055"/>
        <end position="1080"/>
    </location>
</feature>
<feature type="region of interest" description="Disordered" evidence="1">
    <location>
        <begin position="1"/>
        <end position="34"/>
    </location>
</feature>
<gene>
    <name evidence="2" type="ORF">PANT_27c00053</name>
</gene>
<feature type="compositionally biased region" description="Low complexity" evidence="1">
    <location>
        <begin position="1831"/>
        <end position="1846"/>
    </location>
</feature>
<evidence type="ECO:0000313" key="3">
    <source>
        <dbReference type="Proteomes" id="UP000011976"/>
    </source>
</evidence>
<feature type="region of interest" description="Disordered" evidence="1">
    <location>
        <begin position="1640"/>
        <end position="1672"/>
    </location>
</feature>
<feature type="region of interest" description="Disordered" evidence="1">
    <location>
        <begin position="869"/>
        <end position="988"/>
    </location>
</feature>
<feature type="compositionally biased region" description="Low complexity" evidence="1">
    <location>
        <begin position="911"/>
        <end position="943"/>
    </location>
</feature>
<feature type="compositionally biased region" description="Pro residues" evidence="1">
    <location>
        <begin position="89"/>
        <end position="101"/>
    </location>
</feature>
<feature type="compositionally biased region" description="Low complexity" evidence="1">
    <location>
        <begin position="481"/>
        <end position="495"/>
    </location>
</feature>